<proteinExistence type="predicted"/>
<sequence length="170" mass="19259">MQQDMKQDAQAVQDREEAYKKGVEAQLSGLRLQLTALTDQVNASIAQIAQQIPPLNTFCMQISREHDRLKHRMDDLEGRSHEPIRVAEEIDKKTLMDLVAQWENSARNRLFTAKRTKEEMGAGKDIQKTEFEIRALESTAMIYINCASEVRSILGTSLIQLSAIPSTNQT</sequence>
<evidence type="ECO:0000256" key="1">
    <source>
        <dbReference type="SAM" id="Coils"/>
    </source>
</evidence>
<keyword evidence="1" id="KW-0175">Coiled coil</keyword>
<gene>
    <name evidence="2" type="ORF">BI347_22155</name>
</gene>
<name>A0A1S1WUC6_9NEIS</name>
<dbReference type="RefSeq" id="WP_071117132.1">
    <property type="nucleotide sequence ID" value="NZ_MKCS01000004.1"/>
</dbReference>
<reference evidence="2 3" key="1">
    <citation type="submission" date="2016-09" db="EMBL/GenBank/DDBJ databases">
        <title>Chromobacterium muskegensis sp. nov., an insecticidal bacterium isolated from Sphagnum bogs.</title>
        <authorList>
            <person name="Sparks M.E."/>
            <person name="Blackburn M.B."/>
            <person name="Gundersen-Rindal D.E."/>
            <person name="Mitchell A."/>
            <person name="Farrar R."/>
            <person name="Kuhar D."/>
        </authorList>
    </citation>
    <scope>NUCLEOTIDE SEQUENCE [LARGE SCALE GENOMIC DNA]</scope>
    <source>
        <strain evidence="2 3">37-2</strain>
    </source>
</reference>
<organism evidence="2 3">
    <name type="scientific">Chromobacterium sphagni</name>
    <dbReference type="NCBI Taxonomy" id="1903179"/>
    <lineage>
        <taxon>Bacteria</taxon>
        <taxon>Pseudomonadati</taxon>
        <taxon>Pseudomonadota</taxon>
        <taxon>Betaproteobacteria</taxon>
        <taxon>Neisseriales</taxon>
        <taxon>Chromobacteriaceae</taxon>
        <taxon>Chromobacterium</taxon>
    </lineage>
</organism>
<dbReference type="AlphaFoldDB" id="A0A1S1WUC6"/>
<protein>
    <submittedName>
        <fullName evidence="2">Uncharacterized protein</fullName>
    </submittedName>
</protein>
<dbReference type="EMBL" id="MKCS01000004">
    <property type="protein sequence ID" value="OHX10482.1"/>
    <property type="molecule type" value="Genomic_DNA"/>
</dbReference>
<dbReference type="Proteomes" id="UP000180088">
    <property type="component" value="Unassembled WGS sequence"/>
</dbReference>
<comment type="caution">
    <text evidence="2">The sequence shown here is derived from an EMBL/GenBank/DDBJ whole genome shotgun (WGS) entry which is preliminary data.</text>
</comment>
<accession>A0A1S1WUC6</accession>
<evidence type="ECO:0000313" key="3">
    <source>
        <dbReference type="Proteomes" id="UP000180088"/>
    </source>
</evidence>
<feature type="coiled-coil region" evidence="1">
    <location>
        <begin position="20"/>
        <end position="79"/>
    </location>
</feature>
<evidence type="ECO:0000313" key="2">
    <source>
        <dbReference type="EMBL" id="OHX10482.1"/>
    </source>
</evidence>